<feature type="compositionally biased region" description="Low complexity" evidence="1">
    <location>
        <begin position="831"/>
        <end position="851"/>
    </location>
</feature>
<proteinExistence type="predicted"/>
<keyword evidence="2" id="KW-0472">Membrane</keyword>
<protein>
    <submittedName>
        <fullName evidence="4">Hyphal wall protein 1</fullName>
    </submittedName>
</protein>
<gene>
    <name evidence="4" type="primary">LOC101853515</name>
</gene>
<name>A0ABM0K9V7_APLCA</name>
<evidence type="ECO:0000256" key="2">
    <source>
        <dbReference type="SAM" id="Phobius"/>
    </source>
</evidence>
<keyword evidence="3" id="KW-1185">Reference proteome</keyword>
<feature type="region of interest" description="Disordered" evidence="1">
    <location>
        <begin position="731"/>
        <end position="890"/>
    </location>
</feature>
<feature type="region of interest" description="Disordered" evidence="1">
    <location>
        <begin position="342"/>
        <end position="667"/>
    </location>
</feature>
<feature type="compositionally biased region" description="Low complexity" evidence="1">
    <location>
        <begin position="609"/>
        <end position="618"/>
    </location>
</feature>
<feature type="compositionally biased region" description="Polar residues" evidence="1">
    <location>
        <begin position="432"/>
        <end position="441"/>
    </location>
</feature>
<feature type="transmembrane region" description="Helical" evidence="2">
    <location>
        <begin position="151"/>
        <end position="173"/>
    </location>
</feature>
<feature type="compositionally biased region" description="Polar residues" evidence="1">
    <location>
        <begin position="188"/>
        <end position="197"/>
    </location>
</feature>
<feature type="compositionally biased region" description="Low complexity" evidence="1">
    <location>
        <begin position="479"/>
        <end position="489"/>
    </location>
</feature>
<feature type="transmembrane region" description="Helical" evidence="2">
    <location>
        <begin position="6"/>
        <end position="29"/>
    </location>
</feature>
<sequence>MLSGGAVIRIGFVMTLLGVILQFIGVATVNWQVSEHGNSTLGVFTRCDQDVCRDFIANNPSMDAHLTCSKVLVVIGLISGVLSIMLTIVYEVSVDFPITHLVDIVHKSLQGTALAAFLGYVISAFFSLVGLIVWVVGVFPGNSRFQLGYSVVFLLTSCLLVFLGSVVISHGVVRQMTFHENLEEGFPSANSPNSSGNRPELEIFVPPETGTLRRRTDANRMFPEFNQFTQVRATPNDYVALPREEIEMQPLMIPEDNSEDNSTSNAEESNSEDGLNSSDSLPLEEPGIFEPLVETESGGGAAVTVQPGQRGKKLVQMKRLADHQRRFSGTKQLKSRLVVQTSQIEELPEVPEASEHEHENFEEEKQEEEKQEEEMPEEEMPEEEMPEEEMPEEEMPEEEMPEEEMPEEEMPEEEMPKEEMPKEEIPEAGKQQIATAETPKSPTVAAETPKAQTPRSKIPQPLSPVSKVTPKSLAHRGQSSSSPASTPRTPESDTGNFNIPKATQRPQSPCTQQPKPLPPVYTSPSRNGLVHQIKSLTRPKSSKPDQDVRGIRTVPERASGNKSNEPEKGEDRLPVPKSDKRNILNGSSVTGRSSADVENPQPGGDSPLKKNPSLNNNLEPGMEDRVQTDGVAVPASSLGACAGPADPKSSLGSETTPVLPGANKDSNFLKSGLREVHATLDTASGLVGERQDQQMSEKSGGAYAIPEGAQAVPEVPGSPPRDNVSVAAGRFSLGTYDDRDIRKSPGKVSPLRHTARSQRAWKNPFSPVKSGRSLTDPDVLANSFEIDPTAEANGKSLSASGGGITLGSSHEAPGNLDRPRSSPGARGGPGIAKAFSGAGSSSKMSLLPLPLAQSERSAASTPGRRRHPAGDVAHQNEAGSSDQEDAETMI</sequence>
<feature type="compositionally biased region" description="Polar residues" evidence="1">
    <location>
        <begin position="504"/>
        <end position="514"/>
    </location>
</feature>
<feature type="compositionally biased region" description="Acidic residues" evidence="1">
    <location>
        <begin position="360"/>
        <end position="416"/>
    </location>
</feature>
<keyword evidence="2" id="KW-1133">Transmembrane helix</keyword>
<feature type="transmembrane region" description="Helical" evidence="2">
    <location>
        <begin position="113"/>
        <end position="139"/>
    </location>
</feature>
<dbReference type="RefSeq" id="XP_005112404.1">
    <property type="nucleotide sequence ID" value="XM_005112347.3"/>
</dbReference>
<feature type="region of interest" description="Disordered" evidence="1">
    <location>
        <begin position="184"/>
        <end position="209"/>
    </location>
</feature>
<feature type="transmembrane region" description="Helical" evidence="2">
    <location>
        <begin position="71"/>
        <end position="93"/>
    </location>
</feature>
<feature type="compositionally biased region" description="Polar residues" evidence="1">
    <location>
        <begin position="584"/>
        <end position="593"/>
    </location>
</feature>
<feature type="compositionally biased region" description="Basic and acidic residues" evidence="1">
    <location>
        <begin position="564"/>
        <end position="582"/>
    </location>
</feature>
<accession>A0ABM0K9V7</accession>
<dbReference type="GeneID" id="101853515"/>
<reference evidence="4" key="1">
    <citation type="submission" date="2025-08" db="UniProtKB">
        <authorList>
            <consortium name="RefSeq"/>
        </authorList>
    </citation>
    <scope>IDENTIFICATION</scope>
</reference>
<dbReference type="Proteomes" id="UP000694888">
    <property type="component" value="Unplaced"/>
</dbReference>
<organism evidence="3 4">
    <name type="scientific">Aplysia californica</name>
    <name type="common">California sea hare</name>
    <dbReference type="NCBI Taxonomy" id="6500"/>
    <lineage>
        <taxon>Eukaryota</taxon>
        <taxon>Metazoa</taxon>
        <taxon>Spiralia</taxon>
        <taxon>Lophotrochozoa</taxon>
        <taxon>Mollusca</taxon>
        <taxon>Gastropoda</taxon>
        <taxon>Heterobranchia</taxon>
        <taxon>Euthyneura</taxon>
        <taxon>Tectipleura</taxon>
        <taxon>Aplysiida</taxon>
        <taxon>Aplysioidea</taxon>
        <taxon>Aplysiidae</taxon>
        <taxon>Aplysia</taxon>
    </lineage>
</organism>
<keyword evidence="2" id="KW-0812">Transmembrane</keyword>
<evidence type="ECO:0000313" key="3">
    <source>
        <dbReference type="Proteomes" id="UP000694888"/>
    </source>
</evidence>
<feature type="region of interest" description="Disordered" evidence="1">
    <location>
        <begin position="253"/>
        <end position="318"/>
    </location>
</feature>
<evidence type="ECO:0000313" key="4">
    <source>
        <dbReference type="RefSeq" id="XP_005112404.1"/>
    </source>
</evidence>
<evidence type="ECO:0000256" key="1">
    <source>
        <dbReference type="SAM" id="MobiDB-lite"/>
    </source>
</evidence>
<feature type="compositionally biased region" description="Basic and acidic residues" evidence="1">
    <location>
        <begin position="417"/>
        <end position="427"/>
    </location>
</feature>
<dbReference type="Gene3D" id="1.20.140.150">
    <property type="match status" value="1"/>
</dbReference>